<dbReference type="OrthoDB" id="408373at2759"/>
<protein>
    <submittedName>
        <fullName evidence="4">Alpha/beta-hydrolase</fullName>
    </submittedName>
</protein>
<dbReference type="InterPro" id="IPR000639">
    <property type="entry name" value="Epox_hydrolase-like"/>
</dbReference>
<dbReference type="STRING" id="1344416.A0A139ALE7"/>
<dbReference type="InterPro" id="IPR029058">
    <property type="entry name" value="AB_hydrolase_fold"/>
</dbReference>
<organism evidence="4 5">
    <name type="scientific">Gonapodya prolifera (strain JEL478)</name>
    <name type="common">Monoblepharis prolifera</name>
    <dbReference type="NCBI Taxonomy" id="1344416"/>
    <lineage>
        <taxon>Eukaryota</taxon>
        <taxon>Fungi</taxon>
        <taxon>Fungi incertae sedis</taxon>
        <taxon>Chytridiomycota</taxon>
        <taxon>Chytridiomycota incertae sedis</taxon>
        <taxon>Monoblepharidomycetes</taxon>
        <taxon>Monoblepharidales</taxon>
        <taxon>Gonapodyaceae</taxon>
        <taxon>Gonapodya</taxon>
    </lineage>
</organism>
<dbReference type="EMBL" id="KQ965746">
    <property type="protein sequence ID" value="KXS17612.1"/>
    <property type="molecule type" value="Genomic_DNA"/>
</dbReference>
<evidence type="ECO:0000313" key="4">
    <source>
        <dbReference type="EMBL" id="KXS17612.1"/>
    </source>
</evidence>
<dbReference type="InterPro" id="IPR000073">
    <property type="entry name" value="AB_hydrolase_1"/>
</dbReference>
<reference evidence="4 5" key="1">
    <citation type="journal article" date="2015" name="Genome Biol. Evol.">
        <title>Phylogenomic analyses indicate that early fungi evolved digesting cell walls of algal ancestors of land plants.</title>
        <authorList>
            <person name="Chang Y."/>
            <person name="Wang S."/>
            <person name="Sekimoto S."/>
            <person name="Aerts A.L."/>
            <person name="Choi C."/>
            <person name="Clum A."/>
            <person name="LaButti K.M."/>
            <person name="Lindquist E.A."/>
            <person name="Yee Ngan C."/>
            <person name="Ohm R.A."/>
            <person name="Salamov A.A."/>
            <person name="Grigoriev I.V."/>
            <person name="Spatafora J.W."/>
            <person name="Berbee M.L."/>
        </authorList>
    </citation>
    <scope>NUCLEOTIDE SEQUENCE [LARGE SCALE GENOMIC DNA]</scope>
    <source>
        <strain evidence="4 5">JEL478</strain>
    </source>
</reference>
<dbReference type="OMA" id="CHGFPGL"/>
<keyword evidence="5" id="KW-1185">Reference proteome</keyword>
<evidence type="ECO:0000256" key="1">
    <source>
        <dbReference type="ARBA" id="ARBA00022801"/>
    </source>
</evidence>
<evidence type="ECO:0000259" key="3">
    <source>
        <dbReference type="Pfam" id="PF00561"/>
    </source>
</evidence>
<proteinExistence type="inferred from homology"/>
<accession>A0A139ALE7</accession>
<dbReference type="AlphaFoldDB" id="A0A139ALE7"/>
<name>A0A139ALE7_GONPJ</name>
<evidence type="ECO:0000256" key="2">
    <source>
        <dbReference type="ARBA" id="ARBA00038334"/>
    </source>
</evidence>
<dbReference type="Proteomes" id="UP000070544">
    <property type="component" value="Unassembled WGS sequence"/>
</dbReference>
<dbReference type="SUPFAM" id="SSF53474">
    <property type="entry name" value="alpha/beta-Hydrolases"/>
    <property type="match status" value="1"/>
</dbReference>
<gene>
    <name evidence="4" type="ORF">M427DRAFT_255240</name>
</gene>
<feature type="domain" description="AB hydrolase-1" evidence="3">
    <location>
        <begin position="35"/>
        <end position="314"/>
    </location>
</feature>
<comment type="similarity">
    <text evidence="2">Belongs to the AB hydrolase superfamily. Epoxide hydrolase family.</text>
</comment>
<sequence length="338" mass="39067">MAPDPLKIDSYNHRYLTTNNQRYHFVDEGPKDGVVLFFAHGFPDFWYGWRYQVAYFSSIGYRCIAPDFRGYGDSKGPYVPHDDLSFTEQTLSLYRIKNICNDVTGLLDLLGIKRVVMIGHDWGGFFVWRYTQHFPSRVIAVASLCTNYNPPNKTYVSVDDLVRIYPNWAYQQFFCRKGSDKLLEDNVEAYFKYTLRGVRDEPTPPNSDPERKVTSVDMSKITYPKMITKVELDNYVAAYTRAGFNGGLAWYRTRKMNHDDDLSLPDSIDHQALMVTAGKDPALSPSMAKKMPRYIKNLKMLHIEESAHWVQVEHRDEINRILKGWLTEIGIGAKVSKL</sequence>
<dbReference type="Pfam" id="PF00561">
    <property type="entry name" value="Abhydrolase_1"/>
    <property type="match status" value="1"/>
</dbReference>
<dbReference type="GO" id="GO:0016787">
    <property type="term" value="F:hydrolase activity"/>
    <property type="evidence" value="ECO:0007669"/>
    <property type="project" value="UniProtKB-KW"/>
</dbReference>
<dbReference type="Gene3D" id="3.40.50.1820">
    <property type="entry name" value="alpha/beta hydrolase"/>
    <property type="match status" value="1"/>
</dbReference>
<evidence type="ECO:0000313" key="5">
    <source>
        <dbReference type="Proteomes" id="UP000070544"/>
    </source>
</evidence>
<dbReference type="PANTHER" id="PTHR43329">
    <property type="entry name" value="EPOXIDE HYDROLASE"/>
    <property type="match status" value="1"/>
</dbReference>
<dbReference type="PRINTS" id="PR00412">
    <property type="entry name" value="EPOXHYDRLASE"/>
</dbReference>
<keyword evidence="1 4" id="KW-0378">Hydrolase</keyword>